<evidence type="ECO:0000259" key="2">
    <source>
        <dbReference type="Pfam" id="PF01433"/>
    </source>
</evidence>
<feature type="transmembrane region" description="Helical" evidence="1">
    <location>
        <begin position="18"/>
        <end position="36"/>
    </location>
</feature>
<keyword evidence="1" id="KW-0472">Membrane</keyword>
<evidence type="ECO:0000313" key="4">
    <source>
        <dbReference type="Proteomes" id="UP000245430"/>
    </source>
</evidence>
<dbReference type="Gene3D" id="1.10.390.10">
    <property type="entry name" value="Neutral Protease Domain 2"/>
    <property type="match status" value="1"/>
</dbReference>
<dbReference type="RefSeq" id="WP_109681231.1">
    <property type="nucleotide sequence ID" value="NZ_QGGP01000001.1"/>
</dbReference>
<gene>
    <name evidence="3" type="ORF">LX78_00700</name>
</gene>
<feature type="transmembrane region" description="Helical" evidence="1">
    <location>
        <begin position="472"/>
        <end position="492"/>
    </location>
</feature>
<dbReference type="InterPro" id="IPR014782">
    <property type="entry name" value="Peptidase_M1_dom"/>
</dbReference>
<feature type="transmembrane region" description="Helical" evidence="1">
    <location>
        <begin position="365"/>
        <end position="381"/>
    </location>
</feature>
<feature type="transmembrane region" description="Helical" evidence="1">
    <location>
        <begin position="451"/>
        <end position="467"/>
    </location>
</feature>
<proteinExistence type="predicted"/>
<reference evidence="3 4" key="1">
    <citation type="submission" date="2018-05" db="EMBL/GenBank/DDBJ databases">
        <title>Genomic Encyclopedia of Archaeal and Bacterial Type Strains, Phase II (KMG-II): from individual species to whole genera.</title>
        <authorList>
            <person name="Goeker M."/>
        </authorList>
    </citation>
    <scope>NUCLEOTIDE SEQUENCE [LARGE SCALE GENOMIC DNA]</scope>
    <source>
        <strain evidence="3 4">DSM 22637</strain>
    </source>
</reference>
<dbReference type="EMBL" id="QGGP01000001">
    <property type="protein sequence ID" value="PWK20991.1"/>
    <property type="molecule type" value="Genomic_DNA"/>
</dbReference>
<keyword evidence="1" id="KW-1133">Transmembrane helix</keyword>
<dbReference type="GO" id="GO:0008237">
    <property type="term" value="F:metallopeptidase activity"/>
    <property type="evidence" value="ECO:0007669"/>
    <property type="project" value="InterPro"/>
</dbReference>
<feature type="transmembrane region" description="Helical" evidence="1">
    <location>
        <begin position="566"/>
        <end position="587"/>
    </location>
</feature>
<feature type="transmembrane region" description="Helical" evidence="1">
    <location>
        <begin position="180"/>
        <end position="200"/>
    </location>
</feature>
<dbReference type="InterPro" id="IPR027268">
    <property type="entry name" value="Peptidase_M4/M1_CTD_sf"/>
</dbReference>
<accession>A0A316DSC2</accession>
<feature type="transmembrane region" description="Helical" evidence="1">
    <location>
        <begin position="325"/>
        <end position="345"/>
    </location>
</feature>
<feature type="transmembrane region" description="Helical" evidence="1">
    <location>
        <begin position="407"/>
        <end position="431"/>
    </location>
</feature>
<comment type="caution">
    <text evidence="3">The sequence shown here is derived from an EMBL/GenBank/DDBJ whole genome shotgun (WGS) entry which is preliminary data.</text>
</comment>
<name>A0A316DSC2_9FLAO</name>
<organism evidence="3 4">
    <name type="scientific">Xanthomarina spongicola</name>
    <dbReference type="NCBI Taxonomy" id="570520"/>
    <lineage>
        <taxon>Bacteria</taxon>
        <taxon>Pseudomonadati</taxon>
        <taxon>Bacteroidota</taxon>
        <taxon>Flavobacteriia</taxon>
        <taxon>Flavobacteriales</taxon>
        <taxon>Flavobacteriaceae</taxon>
        <taxon>Xanthomarina</taxon>
    </lineage>
</organism>
<feature type="transmembrane region" description="Helical" evidence="1">
    <location>
        <begin position="527"/>
        <end position="545"/>
    </location>
</feature>
<dbReference type="Pfam" id="PF01433">
    <property type="entry name" value="Peptidase_M1"/>
    <property type="match status" value="1"/>
</dbReference>
<feature type="transmembrane region" description="Helical" evidence="1">
    <location>
        <begin position="56"/>
        <end position="75"/>
    </location>
</feature>
<feature type="transmembrane region" description="Helical" evidence="1">
    <location>
        <begin position="106"/>
        <end position="134"/>
    </location>
</feature>
<feature type="transmembrane region" description="Helical" evidence="1">
    <location>
        <begin position="154"/>
        <end position="173"/>
    </location>
</feature>
<keyword evidence="4" id="KW-1185">Reference proteome</keyword>
<sequence>MFKTFFLSELKYTLRQPMVYIFIFFLALMEFFATVSDNVQVGGAIGNVYRNSPYTITLHVTIFCIFSLLMAVAFFNNAALRDHNNEFNEILFTTPLSKSGYFFGRFFGALVVSTLPLIGVFIGVLIGTYMNTIFGWIDVERFGPFYIETFVNNYLLFVLPNMFLAGAVIFAMANKWKSTVISFVGGLLIIITYIVSGSLMSDVDNETIAALSDVFGINTYAIETKYFTPAEKNTVSPGFSGVLFWNRLIWTSVGIIILLISYFSFSFKEKNKKIKKEKVSKSEKETVFTLPKLNPSFNANTNWIQFKSFFYTNFLSIVKSVTFKILFLFCIIILVADLSAGFEYFGLQSYPLTYKLIDSIKGNTNIFTIIILIFFSGELIWRDRDNKIYEVVDATAHTSFISMAAKALSLVCITSILNLFFIGVAIVYQLLHGFTRIELDVYLLDFLYENLALYIVFGGIMIMIQVLSSNKYIGYFISILVLLVWSIILSILDITSNMVNIGGSASVFYSDMNAFGPGLKSTLWFNLYWILLSLLGLLIAGTLWNRGSKSSLWSRIKTARKEVPKSYRSVIIITAVAWLGVTAFVYYNTQVLNPYLSNETLEQLSADYEKKYGKYRDIISPKVTDAKYYIDIFPNKRDIHVKADLELTNASDKPIDSLHFYNNEGWDTKLIIPNSKVVYKDTTYLFTIYKLSPPLQPGEKITMTVDNKYITKGFSNGQGNTMIVKNGTFFNNSAILPTMGYNDGYELADKNTRKKYALPEKERMPELTDGVTDLHMGNYIFNGQSDFINVETVISTSADQTAIAPGSLLKKWEENGRNYYHYKTDTPSLNFYSFMSADFEIARRKWNGIDLEIYYDKKHPENVEMMLDAIERSLAYYTKNFGPYFHKQCRIIEFPRYASFAQAFPGTMPYSEAIGFIINLEDETENNIVDEVIAHEMAHQWWAHQVIGAYMQGSTLLSEAFSEYSALMTLKSINENPMKMREFLKYNHDRYLRGRSGEREKELPLYQVENQGYIHYGKGSVILYALQDYIGEESVNTAMKGFLEEYRYNGPPYPSSYDFLRYLEPQVPDSLNYIIKDWFKEITLYDNRLIDATYKTLDNGKFEVTMEIESSKVKSDSLGNETKVAINDWIDIGFFMDNDENRLYQQQRVKFNKDKSSITVQLDSLPVKAAIDPRHILIDRVYNDNIKSLNLED</sequence>
<feature type="transmembrane region" description="Helical" evidence="1">
    <location>
        <begin position="248"/>
        <end position="267"/>
    </location>
</feature>
<dbReference type="GO" id="GO:0008270">
    <property type="term" value="F:zinc ion binding"/>
    <property type="evidence" value="ECO:0007669"/>
    <property type="project" value="InterPro"/>
</dbReference>
<evidence type="ECO:0000256" key="1">
    <source>
        <dbReference type="SAM" id="Phobius"/>
    </source>
</evidence>
<dbReference type="OrthoDB" id="100605at2"/>
<dbReference type="SUPFAM" id="SSF55486">
    <property type="entry name" value="Metalloproteases ('zincins'), catalytic domain"/>
    <property type="match status" value="1"/>
</dbReference>
<dbReference type="Proteomes" id="UP000245430">
    <property type="component" value="Unassembled WGS sequence"/>
</dbReference>
<dbReference type="AlphaFoldDB" id="A0A316DSC2"/>
<evidence type="ECO:0000313" key="3">
    <source>
        <dbReference type="EMBL" id="PWK20991.1"/>
    </source>
</evidence>
<keyword evidence="1" id="KW-0812">Transmembrane</keyword>
<protein>
    <submittedName>
        <fullName evidence="3">Peptidase M1-like protein</fullName>
    </submittedName>
</protein>
<feature type="domain" description="Peptidase M1 membrane alanine aminopeptidase" evidence="2">
    <location>
        <begin position="867"/>
        <end position="1078"/>
    </location>
</feature>